<dbReference type="InterPro" id="IPR017972">
    <property type="entry name" value="Cyt_P450_CS"/>
</dbReference>
<dbReference type="OrthoDB" id="1470350at2759"/>
<keyword evidence="6" id="KW-0812">Transmembrane</keyword>
<dbReference type="EMBL" id="ML978143">
    <property type="protein sequence ID" value="KAF2092698.1"/>
    <property type="molecule type" value="Genomic_DNA"/>
</dbReference>
<protein>
    <submittedName>
        <fullName evidence="7">Cytochrome P450</fullName>
    </submittedName>
</protein>
<sequence>MIVSVLSDVSPILLLLNFCFVLAIVYLVYQRFLHPLARFPGPLVASLTDLSKFSYFWSLQIDKQLFALHEKYGPIVRIGPNDLSFYGADAVAPIYKSGRVMTKSHFYDGFTTFKPNLFGSKDEDLHALRRRQMAHGFSTASMTAMETVFDRHALNLRTKLDKYAETGEIFDLKTVLAFYAYDVLGELAFSTQFNSQVQDDPELLPPINDHIFLASLYGSLPSLLPYSMRWSQYLPIPWLQGLMRSRLKIRNTVSECVGKEIREQTNRPDKSKNLLTQLIAATDPETGAKLTEEEICSEAFAFLVAGSHTTSGTLTLLFYHLLHNPNIYKRLVAELDHELPVLEAGSVYPYTGLENRLPFTMACIRENFRRTPVFTMPLTRNVTKAEGLEIDGQIIPQGTTCAITNYALQHNPAIWGGDHDTFDPDRWLAEGYTKEKVNYLMPFGMGHRACIGRNVAMINILKCVTIIGRHFSLEVMDPEEELEMETVGIGEKKGPLMCKIVRKRE</sequence>
<keyword evidence="5" id="KW-0560">Oxidoreductase</keyword>
<dbReference type="PANTHER" id="PTHR24305">
    <property type="entry name" value="CYTOCHROME P450"/>
    <property type="match status" value="1"/>
</dbReference>
<dbReference type="GO" id="GO:0020037">
    <property type="term" value="F:heme binding"/>
    <property type="evidence" value="ECO:0007669"/>
    <property type="project" value="InterPro"/>
</dbReference>
<reference evidence="7" key="1">
    <citation type="journal article" date="2020" name="Stud. Mycol.">
        <title>101 Dothideomycetes genomes: a test case for predicting lifestyles and emergence of pathogens.</title>
        <authorList>
            <person name="Haridas S."/>
            <person name="Albert R."/>
            <person name="Binder M."/>
            <person name="Bloem J."/>
            <person name="Labutti K."/>
            <person name="Salamov A."/>
            <person name="Andreopoulos B."/>
            <person name="Baker S."/>
            <person name="Barry K."/>
            <person name="Bills G."/>
            <person name="Bluhm B."/>
            <person name="Cannon C."/>
            <person name="Castanera R."/>
            <person name="Culley D."/>
            <person name="Daum C."/>
            <person name="Ezra D."/>
            <person name="Gonzalez J."/>
            <person name="Henrissat B."/>
            <person name="Kuo A."/>
            <person name="Liang C."/>
            <person name="Lipzen A."/>
            <person name="Lutzoni F."/>
            <person name="Magnuson J."/>
            <person name="Mondo S."/>
            <person name="Nolan M."/>
            <person name="Ohm R."/>
            <person name="Pangilinan J."/>
            <person name="Park H.-J."/>
            <person name="Ramirez L."/>
            <person name="Alfaro M."/>
            <person name="Sun H."/>
            <person name="Tritt A."/>
            <person name="Yoshinaga Y."/>
            <person name="Zwiers L.-H."/>
            <person name="Turgeon B."/>
            <person name="Goodwin S."/>
            <person name="Spatafora J."/>
            <person name="Crous P."/>
            <person name="Grigoriev I."/>
        </authorList>
    </citation>
    <scope>NUCLEOTIDE SEQUENCE</scope>
    <source>
        <strain evidence="7">CBS 133067</strain>
    </source>
</reference>
<dbReference type="GO" id="GO:0005506">
    <property type="term" value="F:iron ion binding"/>
    <property type="evidence" value="ECO:0007669"/>
    <property type="project" value="InterPro"/>
</dbReference>
<keyword evidence="6" id="KW-0472">Membrane</keyword>
<dbReference type="InterPro" id="IPR001128">
    <property type="entry name" value="Cyt_P450"/>
</dbReference>
<accession>A0A9P4M0P4</accession>
<dbReference type="GO" id="GO:0004497">
    <property type="term" value="F:monooxygenase activity"/>
    <property type="evidence" value="ECO:0007669"/>
    <property type="project" value="UniProtKB-KW"/>
</dbReference>
<proteinExistence type="inferred from homology"/>
<dbReference type="InterPro" id="IPR050121">
    <property type="entry name" value="Cytochrome_P450_monoxygenase"/>
</dbReference>
<keyword evidence="3 4" id="KW-0408">Iron</keyword>
<comment type="caution">
    <text evidence="7">The sequence shown here is derived from an EMBL/GenBank/DDBJ whole genome shotgun (WGS) entry which is preliminary data.</text>
</comment>
<evidence type="ECO:0000313" key="8">
    <source>
        <dbReference type="Proteomes" id="UP000799772"/>
    </source>
</evidence>
<dbReference type="SUPFAM" id="SSF48264">
    <property type="entry name" value="Cytochrome P450"/>
    <property type="match status" value="1"/>
</dbReference>
<dbReference type="PROSITE" id="PS00086">
    <property type="entry name" value="CYTOCHROME_P450"/>
    <property type="match status" value="1"/>
</dbReference>
<comment type="cofactor">
    <cofactor evidence="1 4">
        <name>heme</name>
        <dbReference type="ChEBI" id="CHEBI:30413"/>
    </cofactor>
</comment>
<organism evidence="7 8">
    <name type="scientific">Rhizodiscina lignyota</name>
    <dbReference type="NCBI Taxonomy" id="1504668"/>
    <lineage>
        <taxon>Eukaryota</taxon>
        <taxon>Fungi</taxon>
        <taxon>Dikarya</taxon>
        <taxon>Ascomycota</taxon>
        <taxon>Pezizomycotina</taxon>
        <taxon>Dothideomycetes</taxon>
        <taxon>Pleosporomycetidae</taxon>
        <taxon>Aulographales</taxon>
        <taxon>Rhizodiscinaceae</taxon>
        <taxon>Rhizodiscina</taxon>
    </lineage>
</organism>
<evidence type="ECO:0000256" key="3">
    <source>
        <dbReference type="ARBA" id="ARBA00023004"/>
    </source>
</evidence>
<feature type="transmembrane region" description="Helical" evidence="6">
    <location>
        <begin position="12"/>
        <end position="29"/>
    </location>
</feature>
<name>A0A9P4M0P4_9PEZI</name>
<keyword evidence="8" id="KW-1185">Reference proteome</keyword>
<dbReference type="InterPro" id="IPR002401">
    <property type="entry name" value="Cyt_P450_E_grp-I"/>
</dbReference>
<gene>
    <name evidence="7" type="ORF">NA57DRAFT_49858</name>
</gene>
<keyword evidence="2 4" id="KW-0479">Metal-binding</keyword>
<evidence type="ECO:0000256" key="2">
    <source>
        <dbReference type="ARBA" id="ARBA00022723"/>
    </source>
</evidence>
<dbReference type="Proteomes" id="UP000799772">
    <property type="component" value="Unassembled WGS sequence"/>
</dbReference>
<evidence type="ECO:0000256" key="1">
    <source>
        <dbReference type="ARBA" id="ARBA00001971"/>
    </source>
</evidence>
<dbReference type="Pfam" id="PF00067">
    <property type="entry name" value="p450"/>
    <property type="match status" value="1"/>
</dbReference>
<feature type="binding site" description="axial binding residue" evidence="4">
    <location>
        <position position="450"/>
    </location>
    <ligand>
        <name>heme</name>
        <dbReference type="ChEBI" id="CHEBI:30413"/>
    </ligand>
    <ligandPart>
        <name>Fe</name>
        <dbReference type="ChEBI" id="CHEBI:18248"/>
    </ligandPart>
</feature>
<keyword evidence="4 5" id="KW-0349">Heme</keyword>
<keyword evidence="6" id="KW-1133">Transmembrane helix</keyword>
<dbReference type="AlphaFoldDB" id="A0A9P4M0P4"/>
<comment type="similarity">
    <text evidence="5">Belongs to the cytochrome P450 family.</text>
</comment>
<keyword evidence="5" id="KW-0503">Monooxygenase</keyword>
<evidence type="ECO:0000313" key="7">
    <source>
        <dbReference type="EMBL" id="KAF2092698.1"/>
    </source>
</evidence>
<evidence type="ECO:0000256" key="6">
    <source>
        <dbReference type="SAM" id="Phobius"/>
    </source>
</evidence>
<dbReference type="PRINTS" id="PR00385">
    <property type="entry name" value="P450"/>
</dbReference>
<dbReference type="GO" id="GO:0016705">
    <property type="term" value="F:oxidoreductase activity, acting on paired donors, with incorporation or reduction of molecular oxygen"/>
    <property type="evidence" value="ECO:0007669"/>
    <property type="project" value="InterPro"/>
</dbReference>
<dbReference type="PANTHER" id="PTHR24305:SF103">
    <property type="entry name" value="P450, PUTATIVE (EUROFUNG)-RELATED"/>
    <property type="match status" value="1"/>
</dbReference>
<dbReference type="PRINTS" id="PR00463">
    <property type="entry name" value="EP450I"/>
</dbReference>
<evidence type="ECO:0000256" key="5">
    <source>
        <dbReference type="RuleBase" id="RU000461"/>
    </source>
</evidence>
<dbReference type="Gene3D" id="1.10.630.10">
    <property type="entry name" value="Cytochrome P450"/>
    <property type="match status" value="1"/>
</dbReference>
<dbReference type="InterPro" id="IPR036396">
    <property type="entry name" value="Cyt_P450_sf"/>
</dbReference>
<evidence type="ECO:0000256" key="4">
    <source>
        <dbReference type="PIRSR" id="PIRSR602401-1"/>
    </source>
</evidence>